<dbReference type="RefSeq" id="WP_014240935.1">
    <property type="nucleotide sequence ID" value="NZ_CP007793.1"/>
</dbReference>
<dbReference type="Proteomes" id="UP001628281">
    <property type="component" value="Unassembled WGS sequence"/>
</dbReference>
<name>A0A060DAT2_9PROT</name>
<evidence type="ECO:0000313" key="2">
    <source>
        <dbReference type="EMBL" id="KAA1058513.1"/>
    </source>
</evidence>
<keyword evidence="6" id="KW-1185">Reference proteome</keyword>
<evidence type="ECO:0000313" key="6">
    <source>
        <dbReference type="Proteomes" id="UP001628281"/>
    </source>
</evidence>
<sequence length="154" mass="17074">MSVPAARLQAMPSLAQVSQTALPFSPDTFVMTPEGVLGIAQPPRPARLHFMADGLPFSIAVGFDGEKSRSQVWAEIGHIPYTAQSPERRRQLLAILRGIQDRRGTRFLVQEGQKILLFSEAEFEGQATPEDLIHQTVVALQQARPFLRLLAPYL</sequence>
<dbReference type="KEGG" id="abq:ABAZ39_04130"/>
<evidence type="ECO:0000313" key="3">
    <source>
        <dbReference type="EMBL" id="MFL7899671.1"/>
    </source>
</evidence>
<accession>A0A060DAT2</accession>
<dbReference type="EMBL" id="JBJLSN010000001">
    <property type="protein sequence ID" value="MFL7899671.1"/>
    <property type="molecule type" value="Genomic_DNA"/>
</dbReference>
<dbReference type="EMBL" id="VEWN01000001">
    <property type="protein sequence ID" value="KAA1058513.1"/>
    <property type="molecule type" value="Genomic_DNA"/>
</dbReference>
<dbReference type="EMBL" id="CP007793">
    <property type="protein sequence ID" value="AIB11216.1"/>
    <property type="molecule type" value="Genomic_DNA"/>
</dbReference>
<dbReference type="GeneID" id="56452672"/>
<reference evidence="2 5" key="2">
    <citation type="submission" date="2019-07" db="EMBL/GenBank/DDBJ databases">
        <title>Genome sequencing of the stress-tolerant strain Azospirillum brasilense Az19.</title>
        <authorList>
            <person name="Maroniche G.A."/>
            <person name="Garcia J.E."/>
            <person name="Pagnussat L."/>
            <person name="Amenta M."/>
            <person name="Creus C.M."/>
        </authorList>
    </citation>
    <scope>NUCLEOTIDE SEQUENCE [LARGE SCALE GENOMIC DNA]</scope>
    <source>
        <strain evidence="2 5">Az19</strain>
    </source>
</reference>
<reference evidence="3 6" key="3">
    <citation type="submission" date="2024-11" db="EMBL/GenBank/DDBJ databases">
        <title>Draft genome sequences of two bacteria associated to sugarcane roots in Colombia.</title>
        <authorList>
            <person name="Pardo-Diaz S."/>
            <person name="Masmela-Mendoza J."/>
            <person name="Delgadillo-Duran P."/>
            <person name="Bautista E.J."/>
            <person name="Rojas-Tapias D.F."/>
        </authorList>
    </citation>
    <scope>NUCLEOTIDE SEQUENCE [LARGE SCALE GENOMIC DNA]</scope>
    <source>
        <strain evidence="3 6">Ap18</strain>
    </source>
</reference>
<evidence type="ECO:0000313" key="5">
    <source>
        <dbReference type="Proteomes" id="UP000325333"/>
    </source>
</evidence>
<reference evidence="1 4" key="1">
    <citation type="journal article" date="2014" name="Genome Announc.">
        <title>Complete Genome Sequence of the Model Rhizosphere Strain Azospirillum brasilense Az39, Successfully Applied in Agriculture.</title>
        <authorList>
            <person name="Rivera D."/>
            <person name="Revale S."/>
            <person name="Molina R."/>
            <person name="Gualpa J."/>
            <person name="Puente M."/>
            <person name="Maroniche G."/>
            <person name="Paris G."/>
            <person name="Baker D."/>
            <person name="Clavijo B."/>
            <person name="McLay K."/>
            <person name="Spaepen S."/>
            <person name="Perticari A."/>
            <person name="Vazquez M."/>
            <person name="Wisniewski-Dye F."/>
            <person name="Watkins C."/>
            <person name="Martinez-Abarca F."/>
            <person name="Vanderleyden J."/>
            <person name="Cassan F."/>
        </authorList>
    </citation>
    <scope>NUCLEOTIDE SEQUENCE [LARGE SCALE GENOMIC DNA]</scope>
    <source>
        <strain evidence="1 4">Az39</strain>
    </source>
</reference>
<dbReference type="AlphaFoldDB" id="A0A060DAT2"/>
<protein>
    <submittedName>
        <fullName evidence="1">Uncharacterized protein</fullName>
    </submittedName>
</protein>
<evidence type="ECO:0000313" key="1">
    <source>
        <dbReference type="EMBL" id="AIB11216.1"/>
    </source>
</evidence>
<gene>
    <name evidence="1" type="ORF">ABAZ39_04130</name>
    <name evidence="3" type="ORF">ACJ41P_00925</name>
    <name evidence="2" type="ORF">FH063_000713</name>
</gene>
<evidence type="ECO:0000313" key="4">
    <source>
        <dbReference type="Proteomes" id="UP000027186"/>
    </source>
</evidence>
<proteinExistence type="predicted"/>
<dbReference type="Proteomes" id="UP000027186">
    <property type="component" value="Chromosome"/>
</dbReference>
<organism evidence="1 4">
    <name type="scientific">Azospirillum argentinense</name>
    <dbReference type="NCBI Taxonomy" id="2970906"/>
    <lineage>
        <taxon>Bacteria</taxon>
        <taxon>Pseudomonadati</taxon>
        <taxon>Pseudomonadota</taxon>
        <taxon>Alphaproteobacteria</taxon>
        <taxon>Rhodospirillales</taxon>
        <taxon>Azospirillaceae</taxon>
        <taxon>Azospirillum</taxon>
    </lineage>
</organism>
<dbReference type="Proteomes" id="UP000325333">
    <property type="component" value="Unassembled WGS sequence"/>
</dbReference>